<protein>
    <submittedName>
        <fullName evidence="2">Uncharacterized protein</fullName>
    </submittedName>
</protein>
<evidence type="ECO:0000256" key="1">
    <source>
        <dbReference type="SAM" id="MobiDB-lite"/>
    </source>
</evidence>
<accession>A0A392RDC4</accession>
<comment type="caution">
    <text evidence="2">The sequence shown here is derived from an EMBL/GenBank/DDBJ whole genome shotgun (WGS) entry which is preliminary data.</text>
</comment>
<evidence type="ECO:0000313" key="2">
    <source>
        <dbReference type="EMBL" id="MCI34249.1"/>
    </source>
</evidence>
<proteinExistence type="predicted"/>
<sequence length="109" mass="12543">MREVTEAQDEWEKFESQMSKEEDDADVAKKFEKEDNEAVVSTGMEKQLIMEQPFLGNDQEAQKDPTIKIACNNNGERSEQICAIFEKEHRKAKSVIGEAVTDMDKREKT</sequence>
<dbReference type="Proteomes" id="UP000265520">
    <property type="component" value="Unassembled WGS sequence"/>
</dbReference>
<name>A0A392RDC4_9FABA</name>
<feature type="region of interest" description="Disordered" evidence="1">
    <location>
        <begin position="1"/>
        <end position="26"/>
    </location>
</feature>
<keyword evidence="3" id="KW-1185">Reference proteome</keyword>
<reference evidence="2 3" key="1">
    <citation type="journal article" date="2018" name="Front. Plant Sci.">
        <title>Red Clover (Trifolium pratense) and Zigzag Clover (T. medium) - A Picture of Genomic Similarities and Differences.</title>
        <authorList>
            <person name="Dluhosova J."/>
            <person name="Istvanek J."/>
            <person name="Nedelnik J."/>
            <person name="Repkova J."/>
        </authorList>
    </citation>
    <scope>NUCLEOTIDE SEQUENCE [LARGE SCALE GENOMIC DNA]</scope>
    <source>
        <strain evidence="3">cv. 10/8</strain>
        <tissue evidence="2">Leaf</tissue>
    </source>
</reference>
<dbReference type="AlphaFoldDB" id="A0A392RDC4"/>
<dbReference type="EMBL" id="LXQA010211990">
    <property type="protein sequence ID" value="MCI34249.1"/>
    <property type="molecule type" value="Genomic_DNA"/>
</dbReference>
<evidence type="ECO:0000313" key="3">
    <source>
        <dbReference type="Proteomes" id="UP000265520"/>
    </source>
</evidence>
<organism evidence="2 3">
    <name type="scientific">Trifolium medium</name>
    <dbReference type="NCBI Taxonomy" id="97028"/>
    <lineage>
        <taxon>Eukaryota</taxon>
        <taxon>Viridiplantae</taxon>
        <taxon>Streptophyta</taxon>
        <taxon>Embryophyta</taxon>
        <taxon>Tracheophyta</taxon>
        <taxon>Spermatophyta</taxon>
        <taxon>Magnoliopsida</taxon>
        <taxon>eudicotyledons</taxon>
        <taxon>Gunneridae</taxon>
        <taxon>Pentapetalae</taxon>
        <taxon>rosids</taxon>
        <taxon>fabids</taxon>
        <taxon>Fabales</taxon>
        <taxon>Fabaceae</taxon>
        <taxon>Papilionoideae</taxon>
        <taxon>50 kb inversion clade</taxon>
        <taxon>NPAAA clade</taxon>
        <taxon>Hologalegina</taxon>
        <taxon>IRL clade</taxon>
        <taxon>Trifolieae</taxon>
        <taxon>Trifolium</taxon>
    </lineage>
</organism>